<keyword evidence="3" id="KW-0443">Lipid metabolism</keyword>
<name>A0A0D2YE35_FUSOF</name>
<dbReference type="PANTHER" id="PTHR24185:SF1">
    <property type="entry name" value="CALCIUM-INDEPENDENT PHOSPHOLIPASE A2-GAMMA"/>
    <property type="match status" value="1"/>
</dbReference>
<evidence type="ECO:0000313" key="6">
    <source>
        <dbReference type="Proteomes" id="UP000002489"/>
    </source>
</evidence>
<sequence>MLTASELEELPVLPNDTSDFTEGTYTIPCHKKKELTAEGPDIVNKIWFHTQPLDTDTIQRIHCMKLVAKSRDQGFSDDPLAGNWTWFEIAILKTKYSEEPRVKDGIQLVWVSHRNRFLSKDYGWEEGVEFGKDHDIFRLLEAWQIKARTGYLVLDIGAPVPRKALQYGQTKQTVLSIQEVFDEVNSTILPNSMQISAPPSDLLFRAEMLTSASEKPLRVLSLVFRFIAIMLGRLQMTIEDALKQYKKFMGTVFPTSRWTTVSLVKSGSKWDASELEKCIKQLVQEQLGQDPDQVLLLDEESAKTCKVFVMATRQEGANNQAPVLFRSYENPLEKSELPGIKLWEAARATSAAPMYFAPLEVGGYKFLDGGLQANNPMGCIGTGIAAAKAVGDVRNLKGFTESVASIATNSEITNLLFRSLINAFAPRPMAKKYYRFNVGDGLPEWTEDGDGNWTWKLLETRVEGGVAEMDDITAIDATEELAKKYIALAGAQKMIEECAEILREDI</sequence>
<evidence type="ECO:0000256" key="2">
    <source>
        <dbReference type="ARBA" id="ARBA00022963"/>
    </source>
</evidence>
<proteinExistence type="predicted"/>
<feature type="domain" description="PNPLA" evidence="4">
    <location>
        <begin position="241"/>
        <end position="377"/>
    </location>
</feature>
<dbReference type="SUPFAM" id="SSF52151">
    <property type="entry name" value="FabD/lysophospholipase-like"/>
    <property type="match status" value="1"/>
</dbReference>
<protein>
    <recommendedName>
        <fullName evidence="4">PNPLA domain-containing protein</fullName>
    </recommendedName>
</protein>
<keyword evidence="1" id="KW-0378">Hydrolase</keyword>
<dbReference type="PANTHER" id="PTHR24185">
    <property type="entry name" value="CALCIUM-INDEPENDENT PHOSPHOLIPASE A2-GAMMA"/>
    <property type="match status" value="1"/>
</dbReference>
<reference evidence="6" key="1">
    <citation type="journal article" date="2012" name="Mol. Plant Microbe Interact.">
        <title>A highly conserved effector in Fusarium oxysporum is required for full virulence on Arabidopsis.</title>
        <authorList>
            <person name="Thatcher L.F."/>
            <person name="Gardiner D.M."/>
            <person name="Kazan K."/>
            <person name="Manners J."/>
        </authorList>
    </citation>
    <scope>NUCLEOTIDE SEQUENCE [LARGE SCALE GENOMIC DNA]</scope>
    <source>
        <strain evidence="6">Fo5176</strain>
    </source>
</reference>
<dbReference type="STRING" id="426428.A0A0D2YE35"/>
<evidence type="ECO:0000313" key="5">
    <source>
        <dbReference type="EnsemblFungi" id="FOXG_14572P0"/>
    </source>
</evidence>
<organism evidence="5 6">
    <name type="scientific">Fusarium oxysporum (strain Fo5176)</name>
    <name type="common">Fusarium vascular wilt</name>
    <dbReference type="NCBI Taxonomy" id="660025"/>
    <lineage>
        <taxon>Eukaryota</taxon>
        <taxon>Fungi</taxon>
        <taxon>Dikarya</taxon>
        <taxon>Ascomycota</taxon>
        <taxon>Pezizomycotina</taxon>
        <taxon>Sordariomycetes</taxon>
        <taxon>Hypocreomycetidae</taxon>
        <taxon>Hypocreales</taxon>
        <taxon>Nectriaceae</taxon>
        <taxon>Fusarium</taxon>
        <taxon>Fusarium oxysporum species complex</taxon>
    </lineage>
</organism>
<dbReference type="GO" id="GO:0019369">
    <property type="term" value="P:arachidonate metabolic process"/>
    <property type="evidence" value="ECO:0007669"/>
    <property type="project" value="TreeGrafter"/>
</dbReference>
<dbReference type="InterPro" id="IPR016035">
    <property type="entry name" value="Acyl_Trfase/lysoPLipase"/>
</dbReference>
<reference evidence="5" key="2">
    <citation type="submission" date="2025-08" db="UniProtKB">
        <authorList>
            <consortium name="EnsemblFungi"/>
        </authorList>
    </citation>
    <scope>IDENTIFICATION</scope>
    <source>
        <strain evidence="5">4287 / CBS 123668 / FGSC 9935 / NRRL 34936</strain>
    </source>
</reference>
<keyword evidence="2" id="KW-0442">Lipid degradation</keyword>
<dbReference type="AlphaFoldDB" id="A0A0D2YE35"/>
<dbReference type="GO" id="GO:0046486">
    <property type="term" value="P:glycerolipid metabolic process"/>
    <property type="evidence" value="ECO:0007669"/>
    <property type="project" value="UniProtKB-ARBA"/>
</dbReference>
<dbReference type="GO" id="GO:0016020">
    <property type="term" value="C:membrane"/>
    <property type="evidence" value="ECO:0007669"/>
    <property type="project" value="TreeGrafter"/>
</dbReference>
<accession>A0A0D2YE35</accession>
<dbReference type="Pfam" id="PF01734">
    <property type="entry name" value="Patatin"/>
    <property type="match status" value="1"/>
</dbReference>
<dbReference type="GO" id="GO:0016042">
    <property type="term" value="P:lipid catabolic process"/>
    <property type="evidence" value="ECO:0007669"/>
    <property type="project" value="UniProtKB-KW"/>
</dbReference>
<evidence type="ECO:0000256" key="1">
    <source>
        <dbReference type="ARBA" id="ARBA00022801"/>
    </source>
</evidence>
<dbReference type="InterPro" id="IPR002641">
    <property type="entry name" value="PNPLA_dom"/>
</dbReference>
<dbReference type="Proteomes" id="UP000002489">
    <property type="component" value="Unassembled WGS sequence"/>
</dbReference>
<evidence type="ECO:0000256" key="3">
    <source>
        <dbReference type="ARBA" id="ARBA00023098"/>
    </source>
</evidence>
<evidence type="ECO:0000259" key="4">
    <source>
        <dbReference type="Pfam" id="PF01734"/>
    </source>
</evidence>
<dbReference type="Gene3D" id="3.40.1090.10">
    <property type="entry name" value="Cytosolic phospholipase A2 catalytic domain"/>
    <property type="match status" value="1"/>
</dbReference>
<dbReference type="EnsemblFungi" id="FOXG_14572T0">
    <property type="protein sequence ID" value="FOXG_14572P0"/>
    <property type="gene ID" value="FOXG_14572"/>
</dbReference>
<dbReference type="GO" id="GO:0047499">
    <property type="term" value="F:calcium-independent phospholipase A2 activity"/>
    <property type="evidence" value="ECO:0007669"/>
    <property type="project" value="TreeGrafter"/>
</dbReference>